<dbReference type="AlphaFoldDB" id="A0A6A4DAF8"/>
<dbReference type="Proteomes" id="UP000486351">
    <property type="component" value="Unassembled WGS sequence"/>
</dbReference>
<evidence type="ECO:0000313" key="5">
    <source>
        <dbReference type="Proteomes" id="UP000486351"/>
    </source>
</evidence>
<accession>A0A6A4DAF8</accession>
<comment type="caution">
    <text evidence="2">The sequence shown here is derived from an EMBL/GenBank/DDBJ whole genome shotgun (WGS) entry which is preliminary data.</text>
</comment>
<protein>
    <submittedName>
        <fullName evidence="2">Uncharacterized protein</fullName>
    </submittedName>
</protein>
<dbReference type="EMBL" id="QXGE01000731">
    <property type="protein sequence ID" value="KAE9304869.1"/>
    <property type="molecule type" value="Genomic_DNA"/>
</dbReference>
<evidence type="ECO:0000313" key="2">
    <source>
        <dbReference type="EMBL" id="KAE9304869.1"/>
    </source>
</evidence>
<name>A0A6A4DAF8_9STRA</name>
<dbReference type="EMBL" id="QXFY01000719">
    <property type="protein sequence ID" value="KAE9337184.1"/>
    <property type="molecule type" value="Genomic_DNA"/>
</dbReference>
<dbReference type="Proteomes" id="UP000437068">
    <property type="component" value="Unassembled WGS sequence"/>
</dbReference>
<gene>
    <name evidence="2" type="ORF">PF001_g12859</name>
    <name evidence="3" type="ORF">PF008_g12668</name>
</gene>
<evidence type="ECO:0000313" key="3">
    <source>
        <dbReference type="EMBL" id="KAE9337184.1"/>
    </source>
</evidence>
<feature type="region of interest" description="Disordered" evidence="1">
    <location>
        <begin position="35"/>
        <end position="56"/>
    </location>
</feature>
<organism evidence="2 4">
    <name type="scientific">Phytophthora fragariae</name>
    <dbReference type="NCBI Taxonomy" id="53985"/>
    <lineage>
        <taxon>Eukaryota</taxon>
        <taxon>Sar</taxon>
        <taxon>Stramenopiles</taxon>
        <taxon>Oomycota</taxon>
        <taxon>Peronosporomycetes</taxon>
        <taxon>Peronosporales</taxon>
        <taxon>Peronosporaceae</taxon>
        <taxon>Phytophthora</taxon>
    </lineage>
</organism>
<proteinExistence type="predicted"/>
<reference evidence="2 4" key="1">
    <citation type="submission" date="2018-08" db="EMBL/GenBank/DDBJ databases">
        <title>Genomic investigation of the strawberry pathogen Phytophthora fragariae indicates pathogenicity is determined by transcriptional variation in three key races.</title>
        <authorList>
            <person name="Adams T.M."/>
            <person name="Armitage A.D."/>
            <person name="Sobczyk M.K."/>
            <person name="Bates H.J."/>
            <person name="Dunwell J.M."/>
            <person name="Nellist C.F."/>
            <person name="Harrison R.J."/>
        </authorList>
    </citation>
    <scope>NUCLEOTIDE SEQUENCE [LARGE SCALE GENOMIC DNA]</scope>
    <source>
        <strain evidence="2 4">A4</strain>
        <strain evidence="3 5">NOV-77</strain>
    </source>
</reference>
<sequence length="56" mass="5855">MTFAPVEMISSPLVIACFTIPSTMTSAVSANLAPAGTRRPRHVQTAIGRSYSTTSA</sequence>
<evidence type="ECO:0000256" key="1">
    <source>
        <dbReference type="SAM" id="MobiDB-lite"/>
    </source>
</evidence>
<evidence type="ECO:0000313" key="4">
    <source>
        <dbReference type="Proteomes" id="UP000437068"/>
    </source>
</evidence>